<protein>
    <submittedName>
        <fullName evidence="1">Uncharacterized protein</fullName>
    </submittedName>
</protein>
<dbReference type="RefSeq" id="WP_339597862.1">
    <property type="nucleotide sequence ID" value="NZ_JBBHLC010000001.1"/>
</dbReference>
<comment type="caution">
    <text evidence="1">The sequence shown here is derived from an EMBL/GenBank/DDBJ whole genome shotgun (WGS) entry which is preliminary data.</text>
</comment>
<reference evidence="1 2" key="1">
    <citation type="submission" date="2024-02" db="EMBL/GenBank/DDBJ databases">
        <title>Identification of pathogenicity and growth-promoting function of Pseudomonas putida variant.</title>
        <authorList>
            <person name="Sun J."/>
        </authorList>
    </citation>
    <scope>NUCLEOTIDE SEQUENCE [LARGE SCALE GENOMIC DNA]</scope>
    <source>
        <strain evidence="1 2">A03</strain>
    </source>
</reference>
<dbReference type="EMBL" id="JBBHLC010000001">
    <property type="protein sequence ID" value="MEJ5861659.1"/>
    <property type="molecule type" value="Genomic_DNA"/>
</dbReference>
<keyword evidence="2" id="KW-1185">Reference proteome</keyword>
<proteinExistence type="predicted"/>
<organism evidence="1 2">
    <name type="scientific">Pseudomonas farsensis</name>
    <dbReference type="NCBI Taxonomy" id="2745492"/>
    <lineage>
        <taxon>Bacteria</taxon>
        <taxon>Pseudomonadati</taxon>
        <taxon>Pseudomonadota</taxon>
        <taxon>Gammaproteobacteria</taxon>
        <taxon>Pseudomonadales</taxon>
        <taxon>Pseudomonadaceae</taxon>
        <taxon>Pseudomonas</taxon>
    </lineage>
</organism>
<evidence type="ECO:0000313" key="2">
    <source>
        <dbReference type="Proteomes" id="UP001380290"/>
    </source>
</evidence>
<accession>A0ABU8QLZ3</accession>
<sequence length="207" mass="22652">MAVLGSSESVALVAAKDIYERGGIEKTLPLNSSDHALLGEFVQEYGWADLNMRRLLNIFYSIKGDEQSEKVARLNDADVFFHLEKQVSEFGKCDELAMKHSLPDMLAGIGKAINSLKADRNIRHLFAHWCTRRIMGVDAFVMLTANASDAARRGISNVGENNLGHAIISVPDVRGALSNIRGHGDYLACLMPLLTGYRDVSKVSSGC</sequence>
<gene>
    <name evidence="1" type="ORF">V7S98_00250</name>
</gene>
<dbReference type="Proteomes" id="UP001380290">
    <property type="component" value="Unassembled WGS sequence"/>
</dbReference>
<evidence type="ECO:0000313" key="1">
    <source>
        <dbReference type="EMBL" id="MEJ5861659.1"/>
    </source>
</evidence>
<name>A0ABU8QLZ3_9PSED</name>